<dbReference type="EMBL" id="CP144746">
    <property type="protein sequence ID" value="WVZ58869.1"/>
    <property type="molecule type" value="Genomic_DNA"/>
</dbReference>
<sequence>MPTSLAPRHQSSAPRPTPEALFIACLDPQLNNRSLRVFTAAASTFSDPSVFSGPSGFTGLP</sequence>
<evidence type="ECO:0000313" key="2">
    <source>
        <dbReference type="Proteomes" id="UP001341281"/>
    </source>
</evidence>
<reference evidence="1 2" key="1">
    <citation type="submission" date="2024-02" db="EMBL/GenBank/DDBJ databases">
        <title>High-quality chromosome-scale genome assembly of Pensacola bahiagrass (Paspalum notatum Flugge var. saurae).</title>
        <authorList>
            <person name="Vega J.M."/>
            <person name="Podio M."/>
            <person name="Orjuela J."/>
            <person name="Siena L.A."/>
            <person name="Pessino S.C."/>
            <person name="Combes M.C."/>
            <person name="Mariac C."/>
            <person name="Albertini E."/>
            <person name="Pupilli F."/>
            <person name="Ortiz J.P.A."/>
            <person name="Leblanc O."/>
        </authorList>
    </citation>
    <scope>NUCLEOTIDE SEQUENCE [LARGE SCALE GENOMIC DNA]</scope>
    <source>
        <strain evidence="1">R1</strain>
        <tissue evidence="1">Leaf</tissue>
    </source>
</reference>
<name>A0AAQ3SQN3_PASNO</name>
<dbReference type="EMBL" id="CP144746">
    <property type="protein sequence ID" value="WVZ58868.1"/>
    <property type="molecule type" value="Genomic_DNA"/>
</dbReference>
<organism evidence="1 2">
    <name type="scientific">Paspalum notatum var. saurae</name>
    <dbReference type="NCBI Taxonomy" id="547442"/>
    <lineage>
        <taxon>Eukaryota</taxon>
        <taxon>Viridiplantae</taxon>
        <taxon>Streptophyta</taxon>
        <taxon>Embryophyta</taxon>
        <taxon>Tracheophyta</taxon>
        <taxon>Spermatophyta</taxon>
        <taxon>Magnoliopsida</taxon>
        <taxon>Liliopsida</taxon>
        <taxon>Poales</taxon>
        <taxon>Poaceae</taxon>
        <taxon>PACMAD clade</taxon>
        <taxon>Panicoideae</taxon>
        <taxon>Andropogonodae</taxon>
        <taxon>Paspaleae</taxon>
        <taxon>Paspalinae</taxon>
        <taxon>Paspalum</taxon>
    </lineage>
</organism>
<evidence type="ECO:0000313" key="1">
    <source>
        <dbReference type="EMBL" id="WVZ58868.1"/>
    </source>
</evidence>
<gene>
    <name evidence="1" type="ORF">U9M48_009093</name>
</gene>
<proteinExistence type="predicted"/>
<keyword evidence="2" id="KW-1185">Reference proteome</keyword>
<dbReference type="Proteomes" id="UP001341281">
    <property type="component" value="Chromosome 02"/>
</dbReference>
<protein>
    <submittedName>
        <fullName evidence="1">Uncharacterized protein</fullName>
    </submittedName>
</protein>
<accession>A0AAQ3SQN3</accession>
<dbReference type="AlphaFoldDB" id="A0AAQ3SQN3"/>